<evidence type="ECO:0000256" key="6">
    <source>
        <dbReference type="ARBA" id="ARBA00022824"/>
    </source>
</evidence>
<evidence type="ECO:0000256" key="14">
    <source>
        <dbReference type="SAM" id="SignalP"/>
    </source>
</evidence>
<evidence type="ECO:0000256" key="9">
    <source>
        <dbReference type="ARBA" id="ARBA00025620"/>
    </source>
</evidence>
<protein>
    <recommendedName>
        <fullName evidence="3">Translocon-associated protein subunit alpha</fullName>
    </recommendedName>
    <alternativeName>
        <fullName evidence="11">Signal sequence receptor subunit alpha</fullName>
    </alternativeName>
</protein>
<keyword evidence="6" id="KW-0256">Endoplasmic reticulum</keyword>
<dbReference type="Pfam" id="PF03896">
    <property type="entry name" value="TRAP_alpha"/>
    <property type="match status" value="1"/>
</dbReference>
<comment type="subcellular location">
    <subcellularLocation>
        <location evidence="1">Endoplasmic reticulum membrane</location>
        <topology evidence="1">Single-pass type I membrane protein</topology>
    </subcellularLocation>
</comment>
<keyword evidence="16" id="KW-1185">Reference proteome</keyword>
<feature type="transmembrane region" description="Helical" evidence="13">
    <location>
        <begin position="197"/>
        <end position="218"/>
    </location>
</feature>
<comment type="subunit">
    <text evidence="10">Heterotetramer of TRAP-alpha, TRAP-beta, TRAP-delta and TRAP-gamma. Interacts with palmitoylated calnexin (CALX), the interaction is required for efficient folding of glycosylated proteins.</text>
</comment>
<accession>A0A6H5IFI9</accession>
<organism evidence="15 16">
    <name type="scientific">Trichogramma brassicae</name>
    <dbReference type="NCBI Taxonomy" id="86971"/>
    <lineage>
        <taxon>Eukaryota</taxon>
        <taxon>Metazoa</taxon>
        <taxon>Ecdysozoa</taxon>
        <taxon>Arthropoda</taxon>
        <taxon>Hexapoda</taxon>
        <taxon>Insecta</taxon>
        <taxon>Pterygota</taxon>
        <taxon>Neoptera</taxon>
        <taxon>Endopterygota</taxon>
        <taxon>Hymenoptera</taxon>
        <taxon>Apocrita</taxon>
        <taxon>Proctotrupomorpha</taxon>
        <taxon>Chalcidoidea</taxon>
        <taxon>Trichogrammatidae</taxon>
        <taxon>Trichogramma</taxon>
    </lineage>
</organism>
<evidence type="ECO:0000256" key="3">
    <source>
        <dbReference type="ARBA" id="ARBA00020280"/>
    </source>
</evidence>
<evidence type="ECO:0000256" key="2">
    <source>
        <dbReference type="ARBA" id="ARBA00006776"/>
    </source>
</evidence>
<evidence type="ECO:0000256" key="1">
    <source>
        <dbReference type="ARBA" id="ARBA00004115"/>
    </source>
</evidence>
<keyword evidence="4 13" id="KW-0812">Transmembrane</keyword>
<proteinExistence type="inferred from homology"/>
<dbReference type="GO" id="GO:0005789">
    <property type="term" value="C:endoplasmic reticulum membrane"/>
    <property type="evidence" value="ECO:0007669"/>
    <property type="project" value="UniProtKB-SubCell"/>
</dbReference>
<keyword evidence="8 13" id="KW-0472">Membrane</keyword>
<dbReference type="InterPro" id="IPR005595">
    <property type="entry name" value="TRAP_alpha"/>
</dbReference>
<evidence type="ECO:0000256" key="10">
    <source>
        <dbReference type="ARBA" id="ARBA00025854"/>
    </source>
</evidence>
<feature type="compositionally biased region" description="Polar residues" evidence="12">
    <location>
        <begin position="255"/>
        <end position="267"/>
    </location>
</feature>
<evidence type="ECO:0000256" key="5">
    <source>
        <dbReference type="ARBA" id="ARBA00022729"/>
    </source>
</evidence>
<keyword evidence="5 14" id="KW-0732">Signal</keyword>
<dbReference type="AlphaFoldDB" id="A0A6H5IFI9"/>
<gene>
    <name evidence="15" type="ORF">TBRA_LOCUS6357</name>
</gene>
<dbReference type="PANTHER" id="PTHR12924">
    <property type="entry name" value="TRANSLOCON-ASSOCIATED PROTEIN, ALPHA SUBUNIT"/>
    <property type="match status" value="1"/>
</dbReference>
<evidence type="ECO:0000256" key="11">
    <source>
        <dbReference type="ARBA" id="ARBA00031071"/>
    </source>
</evidence>
<evidence type="ECO:0000313" key="16">
    <source>
        <dbReference type="Proteomes" id="UP000479190"/>
    </source>
</evidence>
<name>A0A6H5IFI9_9HYME</name>
<feature type="chain" id="PRO_5026289045" description="Translocon-associated protein subunit alpha" evidence="14">
    <location>
        <begin position="30"/>
        <end position="281"/>
    </location>
</feature>
<sequence>MKNFLLLLLIALPAVILITSPGKGPVAYAQEDDVNDIIDVEGEESTIVTEEEPEEDSTATASKDIDTTILFVEPVHNALSTLDLPAGKPVEFLIGFTNKGEVDYVVETVDTSFRYPMDYNFYIQNFSTIAYNKVVKPKHEATIAYSFVPSEAFAGRPFGLNINLAYKDINGLSYSEAVFNETVNIIELDEGLDGETVFLYIFLAACVVLGLVGGQQLLSSFGRKSRPSVRKATVEVGTTNPNNVDYEWIPKETLNMLNKSPKTPRQSPRQRKAKRAVGSDD</sequence>
<comment type="function">
    <text evidence="9">TRAP proteins are part of a complex whose function is to bind calcium to the ER membrane and thereby regulate the retention of ER resident proteins. May be involved in the recycling of the translocation apparatus after completion of the translocation process or may function as a membrane-bound chaperone facilitating folding of translocated proteins.</text>
</comment>
<dbReference type="Proteomes" id="UP000479190">
    <property type="component" value="Unassembled WGS sequence"/>
</dbReference>
<reference evidence="15 16" key="1">
    <citation type="submission" date="2020-02" db="EMBL/GenBank/DDBJ databases">
        <authorList>
            <person name="Ferguson B K."/>
        </authorList>
    </citation>
    <scope>NUCLEOTIDE SEQUENCE [LARGE SCALE GENOMIC DNA]</scope>
</reference>
<evidence type="ECO:0000256" key="4">
    <source>
        <dbReference type="ARBA" id="ARBA00022692"/>
    </source>
</evidence>
<feature type="region of interest" description="Disordered" evidence="12">
    <location>
        <begin position="255"/>
        <end position="281"/>
    </location>
</feature>
<comment type="similarity">
    <text evidence="2">Belongs to the TRAP-alpha family.</text>
</comment>
<evidence type="ECO:0000256" key="7">
    <source>
        <dbReference type="ARBA" id="ARBA00022989"/>
    </source>
</evidence>
<evidence type="ECO:0000256" key="13">
    <source>
        <dbReference type="SAM" id="Phobius"/>
    </source>
</evidence>
<dbReference type="EMBL" id="CADCXV010000742">
    <property type="protein sequence ID" value="CAB0034459.1"/>
    <property type="molecule type" value="Genomic_DNA"/>
</dbReference>
<dbReference type="OrthoDB" id="1926781at2759"/>
<evidence type="ECO:0000313" key="15">
    <source>
        <dbReference type="EMBL" id="CAB0034459.1"/>
    </source>
</evidence>
<keyword evidence="7 13" id="KW-1133">Transmembrane helix</keyword>
<evidence type="ECO:0000256" key="8">
    <source>
        <dbReference type="ARBA" id="ARBA00023136"/>
    </source>
</evidence>
<feature type="signal peptide" evidence="14">
    <location>
        <begin position="1"/>
        <end position="29"/>
    </location>
</feature>
<dbReference type="PANTHER" id="PTHR12924:SF0">
    <property type="entry name" value="TRANSLOCON-ASSOCIATED PROTEIN SUBUNIT ALPHA"/>
    <property type="match status" value="1"/>
</dbReference>
<evidence type="ECO:0000256" key="12">
    <source>
        <dbReference type="SAM" id="MobiDB-lite"/>
    </source>
</evidence>